<feature type="domain" description="HTH gntR-type" evidence="4">
    <location>
        <begin position="19"/>
        <end position="86"/>
    </location>
</feature>
<dbReference type="AlphaFoldDB" id="I4EWR3"/>
<dbReference type="KEGG" id="mmar:MODMU_2397"/>
<dbReference type="eggNOG" id="COG1802">
    <property type="taxonomic scope" value="Bacteria"/>
</dbReference>
<dbReference type="OrthoDB" id="8664638at2"/>
<dbReference type="HOGENOM" id="CLU_017584_5_5_11"/>
<dbReference type="SMART" id="SM00345">
    <property type="entry name" value="HTH_GNTR"/>
    <property type="match status" value="1"/>
</dbReference>
<dbReference type="PANTHER" id="PTHR43537:SF24">
    <property type="entry name" value="GLUCONATE OPERON TRANSCRIPTIONAL REPRESSOR"/>
    <property type="match status" value="1"/>
</dbReference>
<dbReference type="SUPFAM" id="SSF48008">
    <property type="entry name" value="GntR ligand-binding domain-like"/>
    <property type="match status" value="1"/>
</dbReference>
<keyword evidence="1" id="KW-0805">Transcription regulation</keyword>
<evidence type="ECO:0000256" key="2">
    <source>
        <dbReference type="ARBA" id="ARBA00023125"/>
    </source>
</evidence>
<name>I4EWR3_MODI5</name>
<dbReference type="GO" id="GO:0003700">
    <property type="term" value="F:DNA-binding transcription factor activity"/>
    <property type="evidence" value="ECO:0007669"/>
    <property type="project" value="InterPro"/>
</dbReference>
<dbReference type="PANTHER" id="PTHR43537">
    <property type="entry name" value="TRANSCRIPTIONAL REGULATOR, GNTR FAMILY"/>
    <property type="match status" value="1"/>
</dbReference>
<accession>I4EWR3</accession>
<organism evidence="5 6">
    <name type="scientific">Modestobacter italicus (strain DSM 44449 / CECT 9708 / BC 501)</name>
    <dbReference type="NCBI Taxonomy" id="2732864"/>
    <lineage>
        <taxon>Bacteria</taxon>
        <taxon>Bacillati</taxon>
        <taxon>Actinomycetota</taxon>
        <taxon>Actinomycetes</taxon>
        <taxon>Geodermatophilales</taxon>
        <taxon>Geodermatophilaceae</taxon>
        <taxon>Modestobacter</taxon>
    </lineage>
</organism>
<evidence type="ECO:0000313" key="5">
    <source>
        <dbReference type="EMBL" id="CCH87826.1"/>
    </source>
</evidence>
<dbReference type="InterPro" id="IPR000524">
    <property type="entry name" value="Tscrpt_reg_HTH_GntR"/>
</dbReference>
<reference evidence="5 6" key="1">
    <citation type="journal article" date="2012" name="J. Bacteriol.">
        <title>Genome Sequence of Radiation-Resistant Modestobacter marinus Strain BC501, a Representative Actinobacterium That Thrives on Calcareous Stone Surfaces.</title>
        <authorList>
            <person name="Normand P."/>
            <person name="Gury J."/>
            <person name="Pujic P."/>
            <person name="Chouaia B."/>
            <person name="Crotti E."/>
            <person name="Brusetti L."/>
            <person name="Daffonchio D."/>
            <person name="Vacherie B."/>
            <person name="Barbe V."/>
            <person name="Medigue C."/>
            <person name="Calteau A."/>
            <person name="Ghodhbane-Gtari F."/>
            <person name="Essoussi I."/>
            <person name="Nouioui I."/>
            <person name="Abbassi-Ghozzi I."/>
            <person name="Gtari M."/>
        </authorList>
    </citation>
    <scope>NUCLEOTIDE SEQUENCE [LARGE SCALE GENOMIC DNA]</scope>
    <source>
        <strain evidence="6">BC 501</strain>
    </source>
</reference>
<dbReference type="EMBL" id="FO203431">
    <property type="protein sequence ID" value="CCH87826.1"/>
    <property type="molecule type" value="Genomic_DNA"/>
</dbReference>
<evidence type="ECO:0000313" key="6">
    <source>
        <dbReference type="Proteomes" id="UP000006461"/>
    </source>
</evidence>
<dbReference type="Pfam" id="PF07729">
    <property type="entry name" value="FCD"/>
    <property type="match status" value="1"/>
</dbReference>
<dbReference type="InterPro" id="IPR036390">
    <property type="entry name" value="WH_DNA-bd_sf"/>
</dbReference>
<dbReference type="STRING" id="477641.MODMU_2397"/>
<keyword evidence="6" id="KW-1185">Reference proteome</keyword>
<dbReference type="InterPro" id="IPR011711">
    <property type="entry name" value="GntR_C"/>
</dbReference>
<dbReference type="CDD" id="cd07377">
    <property type="entry name" value="WHTH_GntR"/>
    <property type="match status" value="1"/>
</dbReference>
<sequence>MTEARAVREVSAGGDFGGELLSATVKRLVLDRIVGGHYRPGERIVEFKLAKELGLSQSPVREALRELAAVGIVTIHPRRGARVRLPSAKELVDVSVVRSEVDALAARLAAGRIADDTLDALEGLVAEMLERLEAEDFPGVTEADVRFHQLIAEASENHALQRAFDQLAPFARTFITLTLPGVDVRGIVAEHRPILDALRARDAERAATAAREHQLSVSELLQMHFPAALGDPATGQDGDTDG</sequence>
<protein>
    <submittedName>
        <fullName evidence="5">Transcriptional regulator, GntR family</fullName>
    </submittedName>
</protein>
<gene>
    <name evidence="5" type="ordered locus">MODMU_2397</name>
</gene>
<dbReference type="SUPFAM" id="SSF46785">
    <property type="entry name" value="Winged helix' DNA-binding domain"/>
    <property type="match status" value="1"/>
</dbReference>
<dbReference type="Proteomes" id="UP000006461">
    <property type="component" value="Chromosome"/>
</dbReference>
<keyword evidence="3" id="KW-0804">Transcription</keyword>
<keyword evidence="2" id="KW-0238">DNA-binding</keyword>
<dbReference type="GO" id="GO:0003677">
    <property type="term" value="F:DNA binding"/>
    <property type="evidence" value="ECO:0007669"/>
    <property type="project" value="UniProtKB-KW"/>
</dbReference>
<evidence type="ECO:0000259" key="4">
    <source>
        <dbReference type="PROSITE" id="PS50949"/>
    </source>
</evidence>
<dbReference type="SMART" id="SM00895">
    <property type="entry name" value="FCD"/>
    <property type="match status" value="1"/>
</dbReference>
<proteinExistence type="predicted"/>
<dbReference type="Gene3D" id="1.10.10.10">
    <property type="entry name" value="Winged helix-like DNA-binding domain superfamily/Winged helix DNA-binding domain"/>
    <property type="match status" value="1"/>
</dbReference>
<evidence type="ECO:0000256" key="1">
    <source>
        <dbReference type="ARBA" id="ARBA00023015"/>
    </source>
</evidence>
<dbReference type="InterPro" id="IPR008920">
    <property type="entry name" value="TF_FadR/GntR_C"/>
</dbReference>
<dbReference type="InterPro" id="IPR036388">
    <property type="entry name" value="WH-like_DNA-bd_sf"/>
</dbReference>
<dbReference type="OMA" id="WHRANTQ"/>
<evidence type="ECO:0000256" key="3">
    <source>
        <dbReference type="ARBA" id="ARBA00023163"/>
    </source>
</evidence>
<dbReference type="PROSITE" id="PS50949">
    <property type="entry name" value="HTH_GNTR"/>
    <property type="match status" value="1"/>
</dbReference>
<dbReference type="Pfam" id="PF00392">
    <property type="entry name" value="GntR"/>
    <property type="match status" value="1"/>
</dbReference>
<dbReference type="Gene3D" id="1.20.120.530">
    <property type="entry name" value="GntR ligand-binding domain-like"/>
    <property type="match status" value="1"/>
</dbReference>